<keyword evidence="1" id="KW-0175">Coiled coil</keyword>
<dbReference type="EnsemblMetazoa" id="MDOA014890-RA">
    <property type="protein sequence ID" value="MDOA014890-PA"/>
    <property type="gene ID" value="MDOA014890"/>
</dbReference>
<feature type="compositionally biased region" description="Basic and acidic residues" evidence="2">
    <location>
        <begin position="459"/>
        <end position="475"/>
    </location>
</feature>
<feature type="transmembrane region" description="Helical" evidence="3">
    <location>
        <begin position="12"/>
        <end position="36"/>
    </location>
</feature>
<dbReference type="VEuPathDB" id="VectorBase:MDOA014890"/>
<name>A0A1I8NGG1_MUSDO</name>
<evidence type="ECO:0000313" key="4">
    <source>
        <dbReference type="EnsemblMetazoa" id="MDOA014890-PA"/>
    </source>
</evidence>
<dbReference type="eggNOG" id="ENOG502TAUJ">
    <property type="taxonomic scope" value="Eukaryota"/>
</dbReference>
<sequence length="758" mass="83626">MESGITSISCLIRLCIINAMMLGGIGVMCWLATIALGSITTAAGVAATAVSASTPTAGNRSPLQGSGNYQGADAVSALTGLSNGYMASYYHQLGNTLEQQHQNQHPYHLHGPTSHNPESVDKEATGRGMQLHTSHYGNGVVGGTSGAISKESPAAAAALEIFNIPESGFIPTTLSAAGQHYAASFLGLQSVADKNNVQVTEAGGGAGGGGVASGKLDLQQSPATKATAYASMSMTAANNNGPAPSLYGRLSNYDEEQKLSIRSGDGDGNAMVSFGHNIVTAYDNYAAGNLYADQSGGSNTNQGEQMQNFANYFTPTTTSMATSSTASTYGGGPQSPHKYLPLNNYHNTEMQPQQHYQTSDKQNIYNRAISLDAAAVASDLTSPSQKAGYLETYANYNNYPKNNNNNNNENGNKPSSAYYPYETWNNYIEKHGNDNYQTYQNQQQQQQEQSSQLQRHFHQNKEEQNTHQKDYREPEAATYILHSATKEKRSKHKQKSKRSDPHGHEIYEDASPYPHDDTDEAHTIQIQQQQLEELHHQLQQQQQQFINLQHQLIDHDQQLQIQKQQHHTAPPIQPHLPPITQVVHHNSHSLQALSGTPLAKHTHVVRTIPIAQHQQVYVPTRQNISVEVPDPIITTVNRPVPIEVPVSKTIAIPQIKEVKIPIERVRPFPVERPIPYLIEKRVPYTVEKQIAQPVYYHVPIKVPIVHTVVHKLHNPHAYSYQHQRQHSHPLVYTGHIRHPIHHHGGHGHSHYSNIHYKK</sequence>
<keyword evidence="3" id="KW-1133">Transmembrane helix</keyword>
<evidence type="ECO:0000256" key="2">
    <source>
        <dbReference type="SAM" id="MobiDB-lite"/>
    </source>
</evidence>
<keyword evidence="3" id="KW-0812">Transmembrane</keyword>
<evidence type="ECO:0000256" key="1">
    <source>
        <dbReference type="SAM" id="Coils"/>
    </source>
</evidence>
<feature type="region of interest" description="Disordered" evidence="2">
    <location>
        <begin position="439"/>
        <end position="518"/>
    </location>
</feature>
<accession>A0A1I8NGG1</accession>
<feature type="compositionally biased region" description="Low complexity" evidence="2">
    <location>
        <begin position="439"/>
        <end position="454"/>
    </location>
</feature>
<proteinExistence type="predicted"/>
<feature type="region of interest" description="Disordered" evidence="2">
    <location>
        <begin position="100"/>
        <end position="122"/>
    </location>
</feature>
<keyword evidence="3" id="KW-0472">Membrane</keyword>
<feature type="compositionally biased region" description="Basic and acidic residues" evidence="2">
    <location>
        <begin position="497"/>
        <end position="507"/>
    </location>
</feature>
<reference evidence="4" key="1">
    <citation type="submission" date="2020-05" db="UniProtKB">
        <authorList>
            <consortium name="EnsemblMetazoa"/>
        </authorList>
    </citation>
    <scope>IDENTIFICATION</scope>
    <source>
        <strain evidence="4">Aabys</strain>
    </source>
</reference>
<feature type="coiled-coil region" evidence="1">
    <location>
        <begin position="521"/>
        <end position="558"/>
    </location>
</feature>
<protein>
    <submittedName>
        <fullName evidence="4">Uncharacterized protein</fullName>
    </submittedName>
</protein>
<evidence type="ECO:0000256" key="3">
    <source>
        <dbReference type="SAM" id="Phobius"/>
    </source>
</evidence>
<dbReference type="AlphaFoldDB" id="A0A1I8NGG1"/>
<organism evidence="4">
    <name type="scientific">Musca domestica</name>
    <name type="common">House fly</name>
    <dbReference type="NCBI Taxonomy" id="7370"/>
    <lineage>
        <taxon>Eukaryota</taxon>
        <taxon>Metazoa</taxon>
        <taxon>Ecdysozoa</taxon>
        <taxon>Arthropoda</taxon>
        <taxon>Hexapoda</taxon>
        <taxon>Insecta</taxon>
        <taxon>Pterygota</taxon>
        <taxon>Neoptera</taxon>
        <taxon>Endopterygota</taxon>
        <taxon>Diptera</taxon>
        <taxon>Brachycera</taxon>
        <taxon>Muscomorpha</taxon>
        <taxon>Muscoidea</taxon>
        <taxon>Muscidae</taxon>
        <taxon>Musca</taxon>
    </lineage>
</organism>